<evidence type="ECO:0000259" key="3">
    <source>
        <dbReference type="Pfam" id="PF02230"/>
    </source>
</evidence>
<comment type="caution">
    <text evidence="4">The sequence shown here is derived from an EMBL/GenBank/DDBJ whole genome shotgun (WGS) entry which is preliminary data.</text>
</comment>
<dbReference type="EMBL" id="CAJNIZ010036669">
    <property type="protein sequence ID" value="CAE7566860.1"/>
    <property type="molecule type" value="Genomic_DNA"/>
</dbReference>
<dbReference type="InterPro" id="IPR003140">
    <property type="entry name" value="PLipase/COase/thioEstase"/>
</dbReference>
<evidence type="ECO:0000313" key="5">
    <source>
        <dbReference type="Proteomes" id="UP000649617"/>
    </source>
</evidence>
<evidence type="ECO:0000256" key="1">
    <source>
        <dbReference type="ARBA" id="ARBA00006499"/>
    </source>
</evidence>
<protein>
    <recommendedName>
        <fullName evidence="3">Phospholipase/carboxylesterase/thioesterase domain-containing protein</fullName>
    </recommendedName>
</protein>
<feature type="non-terminal residue" evidence="4">
    <location>
        <position position="154"/>
    </location>
</feature>
<dbReference type="GO" id="GO:0016787">
    <property type="term" value="F:hydrolase activity"/>
    <property type="evidence" value="ECO:0007669"/>
    <property type="project" value="UniProtKB-KW"/>
</dbReference>
<dbReference type="PANTHER" id="PTHR10655:SF17">
    <property type="entry name" value="LYSOPHOSPHOLIPASE-LIKE PROTEIN 1"/>
    <property type="match status" value="1"/>
</dbReference>
<dbReference type="InterPro" id="IPR029058">
    <property type="entry name" value="AB_hydrolase_fold"/>
</dbReference>
<dbReference type="PANTHER" id="PTHR10655">
    <property type="entry name" value="LYSOPHOSPHOLIPASE-RELATED"/>
    <property type="match status" value="1"/>
</dbReference>
<dbReference type="SUPFAM" id="SSF53474">
    <property type="entry name" value="alpha/beta-Hydrolases"/>
    <property type="match status" value="1"/>
</dbReference>
<comment type="similarity">
    <text evidence="1">Belongs to the AB hydrolase superfamily. AB hydrolase 2 family.</text>
</comment>
<accession>A0A812U8G5</accession>
<reference evidence="4" key="1">
    <citation type="submission" date="2021-02" db="EMBL/GenBank/DDBJ databases">
        <authorList>
            <person name="Dougan E. K."/>
            <person name="Rhodes N."/>
            <person name="Thang M."/>
            <person name="Chan C."/>
        </authorList>
    </citation>
    <scope>NUCLEOTIDE SEQUENCE</scope>
</reference>
<dbReference type="Proteomes" id="UP000649617">
    <property type="component" value="Unassembled WGS sequence"/>
</dbReference>
<dbReference type="AlphaFoldDB" id="A0A812U8G5"/>
<sequence length="154" mass="16963">TEWFSEWPPQSRSLAPGRKQVADILAREVERLGDASKVFLGGSSQGCILGLDVFVRSPHDLGGFCGILGYWPRCSNEALASMRPQLKLRPVQLVNGQKDTVVNCDEARASFQELRTAGMTLNAIEVAKMDHHAGEAEGQYLRIFLEKVLPGPQK</sequence>
<evidence type="ECO:0000256" key="2">
    <source>
        <dbReference type="ARBA" id="ARBA00022801"/>
    </source>
</evidence>
<evidence type="ECO:0000313" key="4">
    <source>
        <dbReference type="EMBL" id="CAE7566860.1"/>
    </source>
</evidence>
<dbReference type="OrthoDB" id="2418081at2759"/>
<proteinExistence type="inferred from homology"/>
<organism evidence="4 5">
    <name type="scientific">Symbiodinium pilosum</name>
    <name type="common">Dinoflagellate</name>
    <dbReference type="NCBI Taxonomy" id="2952"/>
    <lineage>
        <taxon>Eukaryota</taxon>
        <taxon>Sar</taxon>
        <taxon>Alveolata</taxon>
        <taxon>Dinophyceae</taxon>
        <taxon>Suessiales</taxon>
        <taxon>Symbiodiniaceae</taxon>
        <taxon>Symbiodinium</taxon>
    </lineage>
</organism>
<dbReference type="Gene3D" id="3.40.50.1820">
    <property type="entry name" value="alpha/beta hydrolase"/>
    <property type="match status" value="1"/>
</dbReference>
<dbReference type="Pfam" id="PF02230">
    <property type="entry name" value="Abhydrolase_2"/>
    <property type="match status" value="1"/>
</dbReference>
<keyword evidence="5" id="KW-1185">Reference proteome</keyword>
<keyword evidence="2" id="KW-0378">Hydrolase</keyword>
<name>A0A812U8G5_SYMPI</name>
<feature type="domain" description="Phospholipase/carboxylesterase/thioesterase" evidence="3">
    <location>
        <begin position="19"/>
        <end position="148"/>
    </location>
</feature>
<dbReference type="InterPro" id="IPR050565">
    <property type="entry name" value="LYPA1-2/EST-like"/>
</dbReference>
<gene>
    <name evidence="4" type="ORF">SPIL2461_LOCUS15227</name>
</gene>